<keyword evidence="11" id="KW-1185">Reference proteome</keyword>
<evidence type="ECO:0000256" key="10">
    <source>
        <dbReference type="SAM" id="MobiDB-lite"/>
    </source>
</evidence>
<dbReference type="InterPro" id="IPR027246">
    <property type="entry name" value="Porin_Euk/Tom40"/>
</dbReference>
<keyword evidence="4" id="KW-1134">Transmembrane beta strand</keyword>
<organism evidence="11 12">
    <name type="scientific">Meloidogyne floridensis</name>
    <dbReference type="NCBI Taxonomy" id="298350"/>
    <lineage>
        <taxon>Eukaryota</taxon>
        <taxon>Metazoa</taxon>
        <taxon>Ecdysozoa</taxon>
        <taxon>Nematoda</taxon>
        <taxon>Chromadorea</taxon>
        <taxon>Rhabditida</taxon>
        <taxon>Tylenchina</taxon>
        <taxon>Tylenchomorpha</taxon>
        <taxon>Tylenchoidea</taxon>
        <taxon>Meloidogynidae</taxon>
        <taxon>Meloidogyninae</taxon>
        <taxon>Meloidogyne</taxon>
    </lineage>
</organism>
<keyword evidence="7" id="KW-0653">Protein transport</keyword>
<dbReference type="Proteomes" id="UP000887560">
    <property type="component" value="Unplaced"/>
</dbReference>
<dbReference type="Gene3D" id="2.40.160.10">
    <property type="entry name" value="Porin"/>
    <property type="match status" value="1"/>
</dbReference>
<keyword evidence="6" id="KW-1000">Mitochondrion outer membrane</keyword>
<dbReference type="Pfam" id="PF01459">
    <property type="entry name" value="Porin_3"/>
    <property type="match status" value="1"/>
</dbReference>
<feature type="compositionally biased region" description="Polar residues" evidence="10">
    <location>
        <begin position="522"/>
        <end position="531"/>
    </location>
</feature>
<feature type="compositionally biased region" description="Polar residues" evidence="10">
    <location>
        <begin position="501"/>
        <end position="511"/>
    </location>
</feature>
<dbReference type="GO" id="GO:0030150">
    <property type="term" value="P:protein import into mitochondrial matrix"/>
    <property type="evidence" value="ECO:0007669"/>
    <property type="project" value="InterPro"/>
</dbReference>
<dbReference type="CDD" id="cd07305">
    <property type="entry name" value="Porin3_Tom40"/>
    <property type="match status" value="1"/>
</dbReference>
<evidence type="ECO:0000256" key="8">
    <source>
        <dbReference type="ARBA" id="ARBA00023128"/>
    </source>
</evidence>
<feature type="compositionally biased region" description="Polar residues" evidence="10">
    <location>
        <begin position="484"/>
        <end position="493"/>
    </location>
</feature>
<accession>A0A915P700</accession>
<evidence type="ECO:0000313" key="12">
    <source>
        <dbReference type="WBParaSite" id="scf7180000423595.g11371"/>
    </source>
</evidence>
<dbReference type="InterPro" id="IPR023614">
    <property type="entry name" value="Porin_dom_sf"/>
</dbReference>
<dbReference type="PANTHER" id="PTHR10802">
    <property type="entry name" value="MITOCHONDRIAL IMPORT RECEPTOR SUBUNIT TOM40"/>
    <property type="match status" value="1"/>
</dbReference>
<evidence type="ECO:0000256" key="2">
    <source>
        <dbReference type="ARBA" id="ARBA00010510"/>
    </source>
</evidence>
<dbReference type="WBParaSite" id="scf7180000423595.g11371">
    <property type="protein sequence ID" value="scf7180000423595.g11371"/>
    <property type="gene ID" value="scf7180000423595.g11371"/>
</dbReference>
<evidence type="ECO:0000256" key="9">
    <source>
        <dbReference type="ARBA" id="ARBA00023136"/>
    </source>
</evidence>
<feature type="compositionally biased region" description="Pro residues" evidence="10">
    <location>
        <begin position="538"/>
        <end position="552"/>
    </location>
</feature>
<evidence type="ECO:0000256" key="3">
    <source>
        <dbReference type="ARBA" id="ARBA00022448"/>
    </source>
</evidence>
<reference evidence="12" key="1">
    <citation type="submission" date="2022-11" db="UniProtKB">
        <authorList>
            <consortium name="WormBaseParasite"/>
        </authorList>
    </citation>
    <scope>IDENTIFICATION</scope>
</reference>
<dbReference type="InterPro" id="IPR037930">
    <property type="entry name" value="Tom40"/>
</dbReference>
<keyword evidence="3" id="KW-0813">Transport</keyword>
<proteinExistence type="inferred from homology"/>
<keyword evidence="5" id="KW-0812">Transmembrane</keyword>
<evidence type="ECO:0000256" key="4">
    <source>
        <dbReference type="ARBA" id="ARBA00022452"/>
    </source>
</evidence>
<keyword evidence="8" id="KW-0496">Mitochondrion</keyword>
<evidence type="ECO:0000256" key="5">
    <source>
        <dbReference type="ARBA" id="ARBA00022692"/>
    </source>
</evidence>
<dbReference type="GO" id="GO:0008320">
    <property type="term" value="F:protein transmembrane transporter activity"/>
    <property type="evidence" value="ECO:0007669"/>
    <property type="project" value="InterPro"/>
</dbReference>
<evidence type="ECO:0000313" key="11">
    <source>
        <dbReference type="Proteomes" id="UP000887560"/>
    </source>
</evidence>
<evidence type="ECO:0000256" key="7">
    <source>
        <dbReference type="ARBA" id="ARBA00022927"/>
    </source>
</evidence>
<feature type="region of interest" description="Disordered" evidence="10">
    <location>
        <begin position="484"/>
        <end position="573"/>
    </location>
</feature>
<protein>
    <submittedName>
        <fullName evidence="12">Mitochondrial import receptor subunit TOM40 homolog</fullName>
    </submittedName>
</protein>
<name>A0A915P700_9BILA</name>
<dbReference type="GO" id="GO:0005741">
    <property type="term" value="C:mitochondrial outer membrane"/>
    <property type="evidence" value="ECO:0007669"/>
    <property type="project" value="UniProtKB-SubCell"/>
</dbReference>
<sequence>MTDQQDLTPDSFLKDENEKNPGSYDELHRKCKELFPVCFEGAKGMVQKPLSQRFQISHSMSISQATTGYRLGATYVGTKLTGPGEAFPVLLGDMDLFGNTAGTIIHQIGRYRMKLQGQVQMSKLAAAQVSLERRGRLSTIGMTLANLNPFNGNGVFVAQYLRRLTERLDLGAEFVYQKDPRMPGGQISALSYAARYTMPDYIFSGSTALNSATASFTTAHLCYYHKQSDHLQFGVELEANFRMQDVNTTFAYQIEIPDSIILRACCDTNWTVGAVLEKKLSKQFPFTLALSGMLNHVKSQGRFGIGLIVAVDWLQKNLLAAAVSISPTHRSSSSLNYKKNVKGKSNSTPLVDVDQQVAIVLVDQQVQAVPVVEQVHVVLVDQQILLARSTSSSGSGSCLHATTSTAVGESCSSFTPEKKNTKTNIKTTPQKSPKHIPNSKEKIKIKEFQKKKLKNQQQINNPNNYFIDDELFGSGKELYTSVETETTGLSSAQSEEKKQRNGSVPKSNGTNSPPPLSHHQRQQQPKSTTTPFHLPRRPFLPTPFIAWPPVPISPIKQSLSSSPHRRNKTSPLN</sequence>
<dbReference type="AlphaFoldDB" id="A0A915P700"/>
<comment type="similarity">
    <text evidence="2">Belongs to the Tom40 family.</text>
</comment>
<feature type="compositionally biased region" description="Basic residues" evidence="10">
    <location>
        <begin position="563"/>
        <end position="573"/>
    </location>
</feature>
<evidence type="ECO:0000256" key="6">
    <source>
        <dbReference type="ARBA" id="ARBA00022787"/>
    </source>
</evidence>
<keyword evidence="9" id="KW-0472">Membrane</keyword>
<comment type="subcellular location">
    <subcellularLocation>
        <location evidence="1">Mitochondrion outer membrane</location>
        <topology evidence="1">Multi-pass membrane protein</topology>
    </subcellularLocation>
</comment>
<feature type="region of interest" description="Disordered" evidence="10">
    <location>
        <begin position="1"/>
        <end position="24"/>
    </location>
</feature>
<feature type="compositionally biased region" description="Low complexity" evidence="10">
    <location>
        <begin position="422"/>
        <end position="431"/>
    </location>
</feature>
<evidence type="ECO:0000256" key="1">
    <source>
        <dbReference type="ARBA" id="ARBA00004374"/>
    </source>
</evidence>
<feature type="region of interest" description="Disordered" evidence="10">
    <location>
        <begin position="409"/>
        <end position="441"/>
    </location>
</feature>